<proteinExistence type="predicted"/>
<evidence type="ECO:0000256" key="3">
    <source>
        <dbReference type="ARBA" id="ARBA00022989"/>
    </source>
</evidence>
<comment type="subcellular location">
    <subcellularLocation>
        <location evidence="1">Membrane</location>
    </subcellularLocation>
</comment>
<feature type="chain" id="PRO_5010707831" description="Receptor ligand binding region domain-containing protein" evidence="6">
    <location>
        <begin position="27"/>
        <end position="546"/>
    </location>
</feature>
<feature type="signal peptide" evidence="6">
    <location>
        <begin position="1"/>
        <end position="26"/>
    </location>
</feature>
<evidence type="ECO:0000256" key="6">
    <source>
        <dbReference type="SAM" id="SignalP"/>
    </source>
</evidence>
<dbReference type="Proteomes" id="UP000192578">
    <property type="component" value="Unassembled WGS sequence"/>
</dbReference>
<dbReference type="OrthoDB" id="6140373at2759"/>
<sequence>MYTSRSTFIFALLTINLFASLPRTSTLVTGPAVTSRTQPVEVAILVFGRTTQVRSLASLSYAEPAIKLAVDKVSEIYNGTFKFIYTLTTAHSCLVTANMSAEILAEWYYRLWAPGRVMVLVTPGDPTSECWTDAQTVYRLAASWNTLIMNTGGGVDLVGKRSLLPTTFSTASANMPSFAAVALNLIKLYKWSSVFIVHDVSANVALANKAAATQVFTALQTGAYGRVDSVLRNINSSGFVDYHALLTDFRSISRILFYYGRPVQLRELLITASSLKMTNGDFVYIGLQSMKAPSLYGNFTWRYGEDDDEIVQAAYRSVLMIEPLSATIPDGKKSANQYLLDQLELAFPRESALRHNLIYTNAKDLLPILLGSYTTILMICQVLLETWQDGNDLTNGSYLATRLLNRLFTTEVGDVFINGDGIRVENLVVSYTAAQSELREPFLVQYGVSQTTLKQVGAMINWPGGGWPPPSVPLCGFRNEKLFCFASSSATTGIIVGMALVALSGVMVILIAFRKLQSRKSQHWWIITHTLEPQRAVSSFHSYMHA</sequence>
<evidence type="ECO:0000313" key="9">
    <source>
        <dbReference type="Proteomes" id="UP000192578"/>
    </source>
</evidence>
<dbReference type="SUPFAM" id="SSF53822">
    <property type="entry name" value="Periplasmic binding protein-like I"/>
    <property type="match status" value="1"/>
</dbReference>
<keyword evidence="9" id="KW-1185">Reference proteome</keyword>
<dbReference type="GO" id="GO:0016020">
    <property type="term" value="C:membrane"/>
    <property type="evidence" value="ECO:0007669"/>
    <property type="project" value="UniProtKB-SubCell"/>
</dbReference>
<dbReference type="Gene3D" id="3.40.50.2300">
    <property type="match status" value="1"/>
</dbReference>
<evidence type="ECO:0000256" key="4">
    <source>
        <dbReference type="ARBA" id="ARBA00023136"/>
    </source>
</evidence>
<gene>
    <name evidence="8" type="ORF">BV898_08782</name>
</gene>
<dbReference type="EMBL" id="MTYJ01000066">
    <property type="protein sequence ID" value="OQV17065.1"/>
    <property type="molecule type" value="Genomic_DNA"/>
</dbReference>
<keyword evidence="4 5" id="KW-0472">Membrane</keyword>
<comment type="caution">
    <text evidence="8">The sequence shown here is derived from an EMBL/GenBank/DDBJ whole genome shotgun (WGS) entry which is preliminary data.</text>
</comment>
<organism evidence="8 9">
    <name type="scientific">Hypsibius exemplaris</name>
    <name type="common">Freshwater tardigrade</name>
    <dbReference type="NCBI Taxonomy" id="2072580"/>
    <lineage>
        <taxon>Eukaryota</taxon>
        <taxon>Metazoa</taxon>
        <taxon>Ecdysozoa</taxon>
        <taxon>Tardigrada</taxon>
        <taxon>Eutardigrada</taxon>
        <taxon>Parachela</taxon>
        <taxon>Hypsibioidea</taxon>
        <taxon>Hypsibiidae</taxon>
        <taxon>Hypsibius</taxon>
    </lineage>
</organism>
<dbReference type="Pfam" id="PF01094">
    <property type="entry name" value="ANF_receptor"/>
    <property type="match status" value="1"/>
</dbReference>
<feature type="transmembrane region" description="Helical" evidence="5">
    <location>
        <begin position="493"/>
        <end position="513"/>
    </location>
</feature>
<dbReference type="AlphaFoldDB" id="A0A1W0WPD5"/>
<dbReference type="InterPro" id="IPR028082">
    <property type="entry name" value="Peripla_BP_I"/>
</dbReference>
<evidence type="ECO:0000259" key="7">
    <source>
        <dbReference type="Pfam" id="PF01094"/>
    </source>
</evidence>
<evidence type="ECO:0000313" key="8">
    <source>
        <dbReference type="EMBL" id="OQV17065.1"/>
    </source>
</evidence>
<dbReference type="InterPro" id="IPR001828">
    <property type="entry name" value="ANF_lig-bd_rcpt"/>
</dbReference>
<feature type="domain" description="Receptor ligand binding region" evidence="7">
    <location>
        <begin position="63"/>
        <end position="424"/>
    </location>
</feature>
<keyword evidence="6" id="KW-0732">Signal</keyword>
<keyword evidence="2 5" id="KW-0812">Transmembrane</keyword>
<keyword evidence="3 5" id="KW-1133">Transmembrane helix</keyword>
<name>A0A1W0WPD5_HYPEX</name>
<protein>
    <recommendedName>
        <fullName evidence="7">Receptor ligand binding region domain-containing protein</fullName>
    </recommendedName>
</protein>
<evidence type="ECO:0000256" key="2">
    <source>
        <dbReference type="ARBA" id="ARBA00022692"/>
    </source>
</evidence>
<evidence type="ECO:0000256" key="1">
    <source>
        <dbReference type="ARBA" id="ARBA00004370"/>
    </source>
</evidence>
<accession>A0A1W0WPD5</accession>
<evidence type="ECO:0000256" key="5">
    <source>
        <dbReference type="SAM" id="Phobius"/>
    </source>
</evidence>
<reference evidence="9" key="1">
    <citation type="submission" date="2017-01" db="EMBL/GenBank/DDBJ databases">
        <title>Comparative genomics of anhydrobiosis in the tardigrade Hypsibius dujardini.</title>
        <authorList>
            <person name="Yoshida Y."/>
            <person name="Koutsovoulos G."/>
            <person name="Laetsch D."/>
            <person name="Stevens L."/>
            <person name="Kumar S."/>
            <person name="Horikawa D."/>
            <person name="Ishino K."/>
            <person name="Komine S."/>
            <person name="Tomita M."/>
            <person name="Blaxter M."/>
            <person name="Arakawa K."/>
        </authorList>
    </citation>
    <scope>NUCLEOTIDE SEQUENCE [LARGE SCALE GENOMIC DNA]</scope>
    <source>
        <strain evidence="9">Z151</strain>
    </source>
</reference>